<comment type="similarity">
    <text evidence="4">Belongs to the class I-like SAM-binding methyltransferase superfamily.</text>
</comment>
<comment type="caution">
    <text evidence="5">The sequence shown here is derived from an EMBL/GenBank/DDBJ whole genome shotgun (WGS) entry which is preliminary data.</text>
</comment>
<evidence type="ECO:0000256" key="3">
    <source>
        <dbReference type="ARBA" id="ARBA00022691"/>
    </source>
</evidence>
<evidence type="ECO:0000256" key="1">
    <source>
        <dbReference type="ARBA" id="ARBA00005179"/>
    </source>
</evidence>
<evidence type="ECO:0000313" key="5">
    <source>
        <dbReference type="EMBL" id="KAK7019944.1"/>
    </source>
</evidence>
<dbReference type="Gene3D" id="3.40.50.150">
    <property type="entry name" value="Vaccinia Virus protein VP39"/>
    <property type="match status" value="1"/>
</dbReference>
<organism evidence="5 6">
    <name type="scientific">Favolaschia claudopus</name>
    <dbReference type="NCBI Taxonomy" id="2862362"/>
    <lineage>
        <taxon>Eukaryota</taxon>
        <taxon>Fungi</taxon>
        <taxon>Dikarya</taxon>
        <taxon>Basidiomycota</taxon>
        <taxon>Agaricomycotina</taxon>
        <taxon>Agaricomycetes</taxon>
        <taxon>Agaricomycetidae</taxon>
        <taxon>Agaricales</taxon>
        <taxon>Marasmiineae</taxon>
        <taxon>Mycenaceae</taxon>
        <taxon>Favolaschia</taxon>
    </lineage>
</organism>
<dbReference type="InterPro" id="IPR029063">
    <property type="entry name" value="SAM-dependent_MTases_sf"/>
</dbReference>
<evidence type="ECO:0000256" key="4">
    <source>
        <dbReference type="ARBA" id="ARBA00038314"/>
    </source>
</evidence>
<accession>A0AAW0B391</accession>
<proteinExistence type="inferred from homology"/>
<dbReference type="Proteomes" id="UP001362999">
    <property type="component" value="Unassembled WGS sequence"/>
</dbReference>
<sequence>MAEFIKPPLEVYKPPLDESLYPMDDENLEFIKEPSGIKDPETLKKHIMTVQNKAYDLYGHICIRRFFFTKPKISTYPMYEHVLDSGRKGGIILDLGCCFGTDIRKCASDGVPVQNLIASDLRPVFWALGHELFNTTPQTFPVIFLAGDALDPNFLQPSAPLSTSSIRPSPPPQLSSLTSLAPLVGHISAIHVSSLFHLFFEPQQLQLVRTLAELLSLAPGSVILGSHGGKATKRFIETGYCSGGHHMFCHSPDSWREMWEEVFPTGTIEVKAELKRRRDGEEVFGANMVWSVMRL</sequence>
<protein>
    <submittedName>
        <fullName evidence="5">Methyltransferase ausD</fullName>
    </submittedName>
</protein>
<comment type="pathway">
    <text evidence="1">Secondary metabolite biosynthesis.</text>
</comment>
<keyword evidence="5" id="KW-0489">Methyltransferase</keyword>
<dbReference type="EMBL" id="JAWWNJ010000042">
    <property type="protein sequence ID" value="KAK7019944.1"/>
    <property type="molecule type" value="Genomic_DNA"/>
</dbReference>
<dbReference type="SUPFAM" id="SSF53335">
    <property type="entry name" value="S-adenosyl-L-methionine-dependent methyltransferases"/>
    <property type="match status" value="1"/>
</dbReference>
<dbReference type="AlphaFoldDB" id="A0AAW0B391"/>
<name>A0AAW0B391_9AGAR</name>
<gene>
    <name evidence="5" type="ORF">R3P38DRAFT_2535968</name>
</gene>
<reference evidence="5 6" key="1">
    <citation type="journal article" date="2024" name="J Genomics">
        <title>Draft genome sequencing and assembly of Favolaschia claudopus CIRM-BRFM 2984 isolated from oak limbs.</title>
        <authorList>
            <person name="Navarro D."/>
            <person name="Drula E."/>
            <person name="Chaduli D."/>
            <person name="Cazenave R."/>
            <person name="Ahrendt S."/>
            <person name="Wang J."/>
            <person name="Lipzen A."/>
            <person name="Daum C."/>
            <person name="Barry K."/>
            <person name="Grigoriev I.V."/>
            <person name="Favel A."/>
            <person name="Rosso M.N."/>
            <person name="Martin F."/>
        </authorList>
    </citation>
    <scope>NUCLEOTIDE SEQUENCE [LARGE SCALE GENOMIC DNA]</scope>
    <source>
        <strain evidence="5 6">CIRM-BRFM 2984</strain>
    </source>
</reference>
<dbReference type="GO" id="GO:0032259">
    <property type="term" value="P:methylation"/>
    <property type="evidence" value="ECO:0007669"/>
    <property type="project" value="UniProtKB-KW"/>
</dbReference>
<keyword evidence="3" id="KW-0949">S-adenosyl-L-methionine</keyword>
<dbReference type="InterPro" id="IPR051654">
    <property type="entry name" value="Meroterpenoid_MTases"/>
</dbReference>
<dbReference type="GO" id="GO:0008168">
    <property type="term" value="F:methyltransferase activity"/>
    <property type="evidence" value="ECO:0007669"/>
    <property type="project" value="UniProtKB-KW"/>
</dbReference>
<evidence type="ECO:0000313" key="6">
    <source>
        <dbReference type="Proteomes" id="UP001362999"/>
    </source>
</evidence>
<dbReference type="PANTHER" id="PTHR35897">
    <property type="entry name" value="METHYLTRANSFERASE AUSD"/>
    <property type="match status" value="1"/>
</dbReference>
<dbReference type="PANTHER" id="PTHR35897:SF1">
    <property type="entry name" value="METHYLTRANSFERASE AUSD"/>
    <property type="match status" value="1"/>
</dbReference>
<evidence type="ECO:0000256" key="2">
    <source>
        <dbReference type="ARBA" id="ARBA00022679"/>
    </source>
</evidence>
<keyword evidence="2" id="KW-0808">Transferase</keyword>
<keyword evidence="6" id="KW-1185">Reference proteome</keyword>